<dbReference type="InterPro" id="IPR047654">
    <property type="entry name" value="IS1634_transpos"/>
</dbReference>
<reference evidence="3 4" key="1">
    <citation type="submission" date="2020-08" db="EMBL/GenBank/DDBJ databases">
        <title>Sequencing the genomes of 1000 actinobacteria strains.</title>
        <authorList>
            <person name="Klenk H.-P."/>
        </authorList>
    </citation>
    <scope>NUCLEOTIDE SEQUENCE [LARGE SCALE GENOMIC DNA]</scope>
    <source>
        <strain evidence="3 4">DSM 105369</strain>
    </source>
</reference>
<dbReference type="InterPro" id="IPR012337">
    <property type="entry name" value="RNaseH-like_sf"/>
</dbReference>
<dbReference type="EMBL" id="JACHVQ010000001">
    <property type="protein sequence ID" value="MBB2891036.1"/>
    <property type="molecule type" value="Genomic_DNA"/>
</dbReference>
<accession>A0A839N5W8</accession>
<evidence type="ECO:0000313" key="4">
    <source>
        <dbReference type="Proteomes" id="UP000559182"/>
    </source>
</evidence>
<dbReference type="GO" id="GO:0006313">
    <property type="term" value="P:DNA transposition"/>
    <property type="evidence" value="ECO:0007669"/>
    <property type="project" value="InterPro"/>
</dbReference>
<dbReference type="GO" id="GO:0003677">
    <property type="term" value="F:DNA binding"/>
    <property type="evidence" value="ECO:0007669"/>
    <property type="project" value="InterPro"/>
</dbReference>
<gene>
    <name evidence="3" type="ORF">FHU39_001020</name>
</gene>
<protein>
    <submittedName>
        <fullName evidence="3">Transposase</fullName>
    </submittedName>
</protein>
<feature type="compositionally biased region" description="Basic and acidic residues" evidence="1">
    <location>
        <begin position="82"/>
        <end position="96"/>
    </location>
</feature>
<comment type="caution">
    <text evidence="3">The sequence shown here is derived from an EMBL/GenBank/DDBJ whole genome shotgun (WGS) entry which is preliminary data.</text>
</comment>
<feature type="domain" description="Transposase IS4-like" evidence="2">
    <location>
        <begin position="14"/>
        <end position="229"/>
    </location>
</feature>
<evidence type="ECO:0000256" key="1">
    <source>
        <dbReference type="SAM" id="MobiDB-lite"/>
    </source>
</evidence>
<sequence>MPIVQQFIERHQLADLVMVADAGMLSAANLKALDEANLRFIVGSRSTKAPVDLESHFRWHGDAFTDGQVIDTITPKSGKHRRENDPKHKAEPKWDPKEHEASWRAVWAYSHKRAVRDRKTLGLQEDKARAVVAGEKAAHKPRFVKTTGDANVVDEASLARAYRLVGLKGYVTNVAVETMSAAEVIASYHDLWHVEQSFRMSKTDLAARPMFHRKRDAIEAHLTIVFTALAVAREAQARTGLAIRNIVRQLRPLRSATITINGATQTLPPAISLDQQAILDDLIDPSARH</sequence>
<name>A0A839N5W8_9MICO</name>
<evidence type="ECO:0000259" key="2">
    <source>
        <dbReference type="Pfam" id="PF01609"/>
    </source>
</evidence>
<proteinExistence type="predicted"/>
<organism evidence="3 4">
    <name type="scientific">Flexivirga oryzae</name>
    <dbReference type="NCBI Taxonomy" id="1794944"/>
    <lineage>
        <taxon>Bacteria</taxon>
        <taxon>Bacillati</taxon>
        <taxon>Actinomycetota</taxon>
        <taxon>Actinomycetes</taxon>
        <taxon>Micrococcales</taxon>
        <taxon>Dermacoccaceae</taxon>
        <taxon>Flexivirga</taxon>
    </lineage>
</organism>
<dbReference type="NCBIfam" id="NF033559">
    <property type="entry name" value="transpos_IS1634"/>
    <property type="match status" value="1"/>
</dbReference>
<dbReference type="InterPro" id="IPR002559">
    <property type="entry name" value="Transposase_11"/>
</dbReference>
<feature type="region of interest" description="Disordered" evidence="1">
    <location>
        <begin position="74"/>
        <end position="96"/>
    </location>
</feature>
<dbReference type="Proteomes" id="UP000559182">
    <property type="component" value="Unassembled WGS sequence"/>
</dbReference>
<dbReference type="Pfam" id="PF01609">
    <property type="entry name" value="DDE_Tnp_1"/>
    <property type="match status" value="1"/>
</dbReference>
<dbReference type="GO" id="GO:0004803">
    <property type="term" value="F:transposase activity"/>
    <property type="evidence" value="ECO:0007669"/>
    <property type="project" value="InterPro"/>
</dbReference>
<evidence type="ECO:0000313" key="3">
    <source>
        <dbReference type="EMBL" id="MBB2891036.1"/>
    </source>
</evidence>
<dbReference type="SUPFAM" id="SSF53098">
    <property type="entry name" value="Ribonuclease H-like"/>
    <property type="match status" value="1"/>
</dbReference>
<keyword evidence="4" id="KW-1185">Reference proteome</keyword>
<dbReference type="AlphaFoldDB" id="A0A839N5W8"/>